<dbReference type="PROSITE" id="PS50010">
    <property type="entry name" value="DH_2"/>
    <property type="match status" value="1"/>
</dbReference>
<dbReference type="AlphaFoldDB" id="A0A1B7TF40"/>
<gene>
    <name evidence="2" type="ORF">HANVADRAFT_48337</name>
</gene>
<dbReference type="InterPro" id="IPR000219">
    <property type="entry name" value="DH_dom"/>
</dbReference>
<organism evidence="2 3">
    <name type="scientific">Hanseniaspora valbyensis NRRL Y-1626</name>
    <dbReference type="NCBI Taxonomy" id="766949"/>
    <lineage>
        <taxon>Eukaryota</taxon>
        <taxon>Fungi</taxon>
        <taxon>Dikarya</taxon>
        <taxon>Ascomycota</taxon>
        <taxon>Saccharomycotina</taxon>
        <taxon>Saccharomycetes</taxon>
        <taxon>Saccharomycodales</taxon>
        <taxon>Saccharomycodaceae</taxon>
        <taxon>Hanseniaspora</taxon>
    </lineage>
</organism>
<comment type="caution">
    <text evidence="2">The sequence shown here is derived from an EMBL/GenBank/DDBJ whole genome shotgun (WGS) entry which is preliminary data.</text>
</comment>
<dbReference type="SUPFAM" id="SSF48065">
    <property type="entry name" value="DBL homology domain (DH-domain)"/>
    <property type="match status" value="1"/>
</dbReference>
<sequence>MTPIIEKENYLTNPYSKTLWKDQEENKMTVNKFKTDGKANIQRRLTERRQKENLTLPLSELKKDGVFKIKCLNSNNSNKKTFIPQLLLNSFSEDEQDLTPNTSTPSIANTDFLCTFNNQKEKIWTTAQFKKINSPLDLFDLKTPLKSGNEYSRKNRDFINILETFYNYELDYVNNLELIIDVFQTQFQRNVKIKSKLATIKSNNDGEILIFGNIETMIELSHVFLDNFLKYLSEFFNINKNEKEFWQVIKQNLIFTDFKQFKIINILKQEFIKWRQSYKSYIITHEKQIEYLNFLITNPETKQWLIKWLAKCEDSLPINCIKDGSISSTFFNLLDKPNERVVNWITFIDSLVPLCQSLLSIQSYDEFLHLLNQINDYQKNLKRQQSFFNTTKRISVTDCFPFSKPVEVSNVVDIDTCASSVYSEYPNPLIKKFDLNSKMDNRFISCNKDAFDKLVSLDDSNTIETNNLEKQIKDFEKITTHLSILEDKIENIFLSDYVINLHNYTNKWKQLYNLDNSNNKCCNIYELYQQKLETQLIHISKLQSIELQNINKNIQQCLNYCNIIEKVIMERKNLINAIKTSKSDDITINAISNQITHLTETLSKDLIKFLNLVKKFIINLSLKLNNVNLSFFKIMIGNSKNLDEFITNYERKEIEFGDNFDIIQQYTINKDNTKQVLKDHNTAMNANNNTYHSIIYSKTFRHLFN</sequence>
<protein>
    <recommendedName>
        <fullName evidence="1">DH domain-containing protein</fullName>
    </recommendedName>
</protein>
<reference evidence="3" key="1">
    <citation type="journal article" date="2016" name="Proc. Natl. Acad. Sci. U.S.A.">
        <title>Comparative genomics of biotechnologically important yeasts.</title>
        <authorList>
            <person name="Riley R."/>
            <person name="Haridas S."/>
            <person name="Wolfe K.H."/>
            <person name="Lopes M.R."/>
            <person name="Hittinger C.T."/>
            <person name="Goeker M."/>
            <person name="Salamov A.A."/>
            <person name="Wisecaver J.H."/>
            <person name="Long T.M."/>
            <person name="Calvey C.H."/>
            <person name="Aerts A.L."/>
            <person name="Barry K.W."/>
            <person name="Choi C."/>
            <person name="Clum A."/>
            <person name="Coughlan A.Y."/>
            <person name="Deshpande S."/>
            <person name="Douglass A.P."/>
            <person name="Hanson S.J."/>
            <person name="Klenk H.-P."/>
            <person name="LaButti K.M."/>
            <person name="Lapidus A."/>
            <person name="Lindquist E.A."/>
            <person name="Lipzen A.M."/>
            <person name="Meier-Kolthoff J.P."/>
            <person name="Ohm R.A."/>
            <person name="Otillar R.P."/>
            <person name="Pangilinan J.L."/>
            <person name="Peng Y."/>
            <person name="Rokas A."/>
            <person name="Rosa C.A."/>
            <person name="Scheuner C."/>
            <person name="Sibirny A.A."/>
            <person name="Slot J.C."/>
            <person name="Stielow J.B."/>
            <person name="Sun H."/>
            <person name="Kurtzman C.P."/>
            <person name="Blackwell M."/>
            <person name="Grigoriev I.V."/>
            <person name="Jeffries T.W."/>
        </authorList>
    </citation>
    <scope>NUCLEOTIDE SEQUENCE [LARGE SCALE GENOMIC DNA]</scope>
    <source>
        <strain evidence="3">NRRL Y-1626</strain>
    </source>
</reference>
<evidence type="ECO:0000313" key="3">
    <source>
        <dbReference type="Proteomes" id="UP000092321"/>
    </source>
</evidence>
<dbReference type="EMBL" id="LXPE01000009">
    <property type="protein sequence ID" value="OBA27362.1"/>
    <property type="molecule type" value="Genomic_DNA"/>
</dbReference>
<keyword evidence="3" id="KW-1185">Reference proteome</keyword>
<dbReference type="GO" id="GO:0005085">
    <property type="term" value="F:guanyl-nucleotide exchange factor activity"/>
    <property type="evidence" value="ECO:0007669"/>
    <property type="project" value="InterPro"/>
</dbReference>
<accession>A0A1B7TF40</accession>
<dbReference type="Proteomes" id="UP000092321">
    <property type="component" value="Unassembled WGS sequence"/>
</dbReference>
<name>A0A1B7TF40_9ASCO</name>
<dbReference type="Gene3D" id="1.20.900.10">
    <property type="entry name" value="Dbl homology (DH) domain"/>
    <property type="match status" value="1"/>
</dbReference>
<feature type="domain" description="DH" evidence="1">
    <location>
        <begin position="157"/>
        <end position="384"/>
    </location>
</feature>
<proteinExistence type="predicted"/>
<dbReference type="InterPro" id="IPR035899">
    <property type="entry name" value="DBL_dom_sf"/>
</dbReference>
<dbReference type="OrthoDB" id="10256089at2759"/>
<evidence type="ECO:0000259" key="1">
    <source>
        <dbReference type="PROSITE" id="PS50010"/>
    </source>
</evidence>
<evidence type="ECO:0000313" key="2">
    <source>
        <dbReference type="EMBL" id="OBA27362.1"/>
    </source>
</evidence>